<dbReference type="EMBL" id="CAADEY010000016">
    <property type="protein sequence ID" value="VFJ46831.1"/>
    <property type="molecule type" value="Genomic_DNA"/>
</dbReference>
<organism evidence="10">
    <name type="scientific">Candidatus Kentrum sp. DK</name>
    <dbReference type="NCBI Taxonomy" id="2126562"/>
    <lineage>
        <taxon>Bacteria</taxon>
        <taxon>Pseudomonadati</taxon>
        <taxon>Pseudomonadota</taxon>
        <taxon>Gammaproteobacteria</taxon>
        <taxon>Candidatus Kentrum</taxon>
    </lineage>
</organism>
<dbReference type="Pfam" id="PF08241">
    <property type="entry name" value="Methyltransf_11"/>
    <property type="match status" value="1"/>
</dbReference>
<name>A0A450S4R3_9GAMM</name>
<keyword evidence="4 8" id="KW-0489">Methyltransferase</keyword>
<evidence type="ECO:0000313" key="10">
    <source>
        <dbReference type="EMBL" id="VFJ46831.1"/>
    </source>
</evidence>
<evidence type="ECO:0000256" key="1">
    <source>
        <dbReference type="ARBA" id="ARBA00000852"/>
    </source>
</evidence>
<dbReference type="InterPro" id="IPR011814">
    <property type="entry name" value="BioC"/>
</dbReference>
<evidence type="ECO:0000256" key="4">
    <source>
        <dbReference type="ARBA" id="ARBA00022603"/>
    </source>
</evidence>
<dbReference type="GO" id="GO:0008757">
    <property type="term" value="F:S-adenosylmethionine-dependent methyltransferase activity"/>
    <property type="evidence" value="ECO:0007669"/>
    <property type="project" value="InterPro"/>
</dbReference>
<dbReference type="EC" id="2.1.1.197" evidence="3 8"/>
<dbReference type="UniPathway" id="UPA00078"/>
<evidence type="ECO:0000256" key="7">
    <source>
        <dbReference type="ARBA" id="ARBA00022756"/>
    </source>
</evidence>
<sequence>MTTSRNNQAPNPPGARVALLDKKKVRESFGRAAPRYDEIAELQRRIGERLLAHLDPVPASFSPAAVLDVGAGTGVCLGPLEARYPGARVIALDLAEGMLREARRAERVSERGLFVCGDAERLPFRADSIDLLFSNVTVQWCNDLAEACREFARILRPGGLLVFSTFGPDTLWELRESWGQTDGDSHVNAFIDMHHIGDLLIQTGFTGVVMDREDVVCTYGSVHDLMRELKTLGAHNATHDRPRGLTGRKHLQAMVNAYERHRDNDRIPATYEVIHAYGRLPG</sequence>
<evidence type="ECO:0000256" key="2">
    <source>
        <dbReference type="ARBA" id="ARBA00004746"/>
    </source>
</evidence>
<comment type="pathway">
    <text evidence="2 8">Cofactor biosynthesis; biotin biosynthesis.</text>
</comment>
<dbReference type="GO" id="GO:0102130">
    <property type="term" value="F:malonyl-CoA methyltransferase activity"/>
    <property type="evidence" value="ECO:0007669"/>
    <property type="project" value="UniProtKB-EC"/>
</dbReference>
<dbReference type="InterPro" id="IPR050602">
    <property type="entry name" value="Malonyl-ACP_OMT"/>
</dbReference>
<dbReference type="CDD" id="cd02440">
    <property type="entry name" value="AdoMet_MTases"/>
    <property type="match status" value="1"/>
</dbReference>
<keyword evidence="5 8" id="KW-0808">Transferase</keyword>
<accession>A0A450S4R3</accession>
<keyword evidence="7 8" id="KW-0093">Biotin biosynthesis</keyword>
<dbReference type="NCBIfam" id="TIGR02072">
    <property type="entry name" value="BioC"/>
    <property type="match status" value="1"/>
</dbReference>
<dbReference type="GO" id="GO:0009102">
    <property type="term" value="P:biotin biosynthetic process"/>
    <property type="evidence" value="ECO:0007669"/>
    <property type="project" value="UniProtKB-UniRule"/>
</dbReference>
<dbReference type="PANTHER" id="PTHR13090:SF1">
    <property type="entry name" value="ARGININE-HYDROXYLASE NDUFAF5, MITOCHONDRIAL"/>
    <property type="match status" value="1"/>
</dbReference>
<dbReference type="Gene3D" id="3.40.50.150">
    <property type="entry name" value="Vaccinia Virus protein VP39"/>
    <property type="match status" value="1"/>
</dbReference>
<protein>
    <recommendedName>
        <fullName evidence="3 8">Malonyl-[acyl-carrier protein] O-methyltransferase</fullName>
        <shortName evidence="8">Malonyl-ACP O-methyltransferase</shortName>
        <ecNumber evidence="3 8">2.1.1.197</ecNumber>
    </recommendedName>
    <alternativeName>
        <fullName evidence="8">Biotin synthesis protein BioC</fullName>
    </alternativeName>
</protein>
<dbReference type="AlphaFoldDB" id="A0A450S4R3"/>
<evidence type="ECO:0000256" key="6">
    <source>
        <dbReference type="ARBA" id="ARBA00022691"/>
    </source>
</evidence>
<dbReference type="SUPFAM" id="SSF53335">
    <property type="entry name" value="S-adenosyl-L-methionine-dependent methyltransferases"/>
    <property type="match status" value="1"/>
</dbReference>
<feature type="domain" description="Methyltransferase type 11" evidence="9">
    <location>
        <begin position="67"/>
        <end position="163"/>
    </location>
</feature>
<dbReference type="GO" id="GO:0010340">
    <property type="term" value="F:carboxyl-O-methyltransferase activity"/>
    <property type="evidence" value="ECO:0007669"/>
    <property type="project" value="UniProtKB-UniRule"/>
</dbReference>
<dbReference type="PANTHER" id="PTHR13090">
    <property type="entry name" value="ARGININE-HYDROXYLASE NDUFAF5, MITOCHONDRIAL"/>
    <property type="match status" value="1"/>
</dbReference>
<dbReference type="InterPro" id="IPR013216">
    <property type="entry name" value="Methyltransf_11"/>
</dbReference>
<keyword evidence="6 8" id="KW-0949">S-adenosyl-L-methionine</keyword>
<evidence type="ECO:0000256" key="8">
    <source>
        <dbReference type="HAMAP-Rule" id="MF_00835"/>
    </source>
</evidence>
<comment type="function">
    <text evidence="8">Converts the free carboxyl group of a malonyl-thioester to its methyl ester by transfer of a methyl group from S-adenosyl-L-methionine (SAM). It allows to synthesize pimeloyl-ACP via the fatty acid synthetic pathway.</text>
</comment>
<comment type="catalytic activity">
    <reaction evidence="1 8">
        <text>malonyl-[ACP] + S-adenosyl-L-methionine = malonyl-[ACP] methyl ester + S-adenosyl-L-homocysteine</text>
        <dbReference type="Rhea" id="RHEA:17105"/>
        <dbReference type="Rhea" id="RHEA-COMP:9623"/>
        <dbReference type="Rhea" id="RHEA-COMP:9954"/>
        <dbReference type="ChEBI" id="CHEBI:57856"/>
        <dbReference type="ChEBI" id="CHEBI:59789"/>
        <dbReference type="ChEBI" id="CHEBI:78449"/>
        <dbReference type="ChEBI" id="CHEBI:78845"/>
        <dbReference type="EC" id="2.1.1.197"/>
    </reaction>
</comment>
<reference evidence="10" key="1">
    <citation type="submission" date="2019-02" db="EMBL/GenBank/DDBJ databases">
        <authorList>
            <person name="Gruber-Vodicka R. H."/>
            <person name="Seah K. B. B."/>
        </authorList>
    </citation>
    <scope>NUCLEOTIDE SEQUENCE</scope>
    <source>
        <strain evidence="10">BECK_DK161</strain>
    </source>
</reference>
<dbReference type="HAMAP" id="MF_00835">
    <property type="entry name" value="BioC"/>
    <property type="match status" value="1"/>
</dbReference>
<dbReference type="InterPro" id="IPR029063">
    <property type="entry name" value="SAM-dependent_MTases_sf"/>
</dbReference>
<dbReference type="GO" id="GO:0032259">
    <property type="term" value="P:methylation"/>
    <property type="evidence" value="ECO:0007669"/>
    <property type="project" value="UniProtKB-KW"/>
</dbReference>
<evidence type="ECO:0000256" key="3">
    <source>
        <dbReference type="ARBA" id="ARBA00012327"/>
    </source>
</evidence>
<evidence type="ECO:0000259" key="9">
    <source>
        <dbReference type="Pfam" id="PF08241"/>
    </source>
</evidence>
<comment type="similarity">
    <text evidence="8">Belongs to the methyltransferase superfamily.</text>
</comment>
<gene>
    <name evidence="8" type="primary">bioC</name>
    <name evidence="10" type="ORF">BECKDK2373C_GA0170839_10166</name>
</gene>
<proteinExistence type="inferred from homology"/>
<evidence type="ECO:0000256" key="5">
    <source>
        <dbReference type="ARBA" id="ARBA00022679"/>
    </source>
</evidence>